<evidence type="ECO:0008006" key="3">
    <source>
        <dbReference type="Google" id="ProtNLM"/>
    </source>
</evidence>
<dbReference type="eggNOG" id="arCOG01668">
    <property type="taxonomic scope" value="Archaea"/>
</dbReference>
<keyword evidence="2" id="KW-1185">Reference proteome</keyword>
<evidence type="ECO:0000313" key="1">
    <source>
        <dbReference type="EMBL" id="CAC11386.1"/>
    </source>
</evidence>
<accession>Q9HLI7</accession>
<sequence length="144" mass="16443">MLWRRHDPLRTNFINRDLNKIKYQFIIDLIMKNIAVIVSSGKNEKEKVLTALTFANVAKKNKLFNDVTLILFGPVEKLVAEGDKDVLKMLDDFASLGEKPVACQVVANNFNITTDLQKLQNLKVDMVGPIIKDLAEKDYEFLTF</sequence>
<protein>
    <recommendedName>
        <fullName evidence="3">DsrE/DsrF-like family protein</fullName>
    </recommendedName>
</protein>
<dbReference type="InParanoid" id="Q9HLI7"/>
<dbReference type="AlphaFoldDB" id="Q9HLI7"/>
<dbReference type="EnsemblBacteria" id="CAC11386">
    <property type="protein sequence ID" value="CAC11386"/>
    <property type="gene ID" value="CAC11386"/>
</dbReference>
<dbReference type="Proteomes" id="UP000001024">
    <property type="component" value="Chromosome"/>
</dbReference>
<dbReference type="KEGG" id="tac:Ta0241"/>
<dbReference type="SUPFAM" id="SSF75169">
    <property type="entry name" value="DsrEFH-like"/>
    <property type="match status" value="1"/>
</dbReference>
<dbReference type="HOGENOM" id="CLU_138323_0_0_2"/>
<dbReference type="EMBL" id="AL445063">
    <property type="protein sequence ID" value="CAC11386.1"/>
    <property type="molecule type" value="Genomic_DNA"/>
</dbReference>
<name>Q9HLI7_THEAC</name>
<dbReference type="STRING" id="273075.gene:9571458"/>
<dbReference type="InterPro" id="IPR027396">
    <property type="entry name" value="DsrEFH-like"/>
</dbReference>
<organism evidence="1 2">
    <name type="scientific">Thermoplasma acidophilum (strain ATCC 25905 / DSM 1728 / JCM 9062 / NBRC 15155 / AMRC-C165)</name>
    <dbReference type="NCBI Taxonomy" id="273075"/>
    <lineage>
        <taxon>Archaea</taxon>
        <taxon>Methanobacteriati</taxon>
        <taxon>Thermoplasmatota</taxon>
        <taxon>Thermoplasmata</taxon>
        <taxon>Thermoplasmatales</taxon>
        <taxon>Thermoplasmataceae</taxon>
        <taxon>Thermoplasma</taxon>
    </lineage>
</organism>
<proteinExistence type="predicted"/>
<reference evidence="1 2" key="1">
    <citation type="journal article" date="2000" name="Nature">
        <title>The genome sequence of the thermoacidophilic scavenger Thermoplasma acidophilum.</title>
        <authorList>
            <person name="Ruepp A."/>
            <person name="Graml W."/>
            <person name="Santos-Martinez M.L."/>
            <person name="Koretke K.K."/>
            <person name="Volker C."/>
            <person name="Mewes H.W."/>
            <person name="Frishman D."/>
            <person name="Stocker S."/>
            <person name="Lupas A.N."/>
            <person name="Baumeister W."/>
        </authorList>
    </citation>
    <scope>NUCLEOTIDE SEQUENCE [LARGE SCALE GENOMIC DNA]</scope>
    <source>
        <strain evidence="2">ATCC 25905 / DSM 1728 / JCM 9062 / NBRC 15155 / AMRC-C165</strain>
    </source>
</reference>
<dbReference type="PaxDb" id="273075-Ta0241"/>
<gene>
    <name evidence="1" type="ordered locus">Ta0241</name>
</gene>
<dbReference type="Gene3D" id="3.40.1260.10">
    <property type="entry name" value="DsrEFH-like"/>
    <property type="match status" value="1"/>
</dbReference>
<evidence type="ECO:0000313" key="2">
    <source>
        <dbReference type="Proteomes" id="UP000001024"/>
    </source>
</evidence>